<dbReference type="Proteomes" id="UP000254072">
    <property type="component" value="Unassembled WGS sequence"/>
</dbReference>
<organism evidence="1 2">
    <name type="scientific">Prevotella disiens</name>
    <dbReference type="NCBI Taxonomy" id="28130"/>
    <lineage>
        <taxon>Bacteria</taxon>
        <taxon>Pseudomonadati</taxon>
        <taxon>Bacteroidota</taxon>
        <taxon>Bacteroidia</taxon>
        <taxon>Bacteroidales</taxon>
        <taxon>Prevotellaceae</taxon>
        <taxon>Prevotella</taxon>
    </lineage>
</organism>
<dbReference type="OrthoDB" id="5485925at2"/>
<proteinExistence type="predicted"/>
<evidence type="ECO:0000313" key="2">
    <source>
        <dbReference type="Proteomes" id="UP000254072"/>
    </source>
</evidence>
<sequence length="146" mass="15979">MRKIFTILTVTFALNISAKDYVMVAQPIVAYATNGNTSTTLLALPAMIANTDEATFIMGNVLPGEVINTTDIETIQASSQLTLRTNGRNLEITSNEQQQALVSVYECTGRKVQQATLQNGRATLTFAQKGIYLVKIGNQVRKIIIR</sequence>
<dbReference type="RefSeq" id="WP_115367934.1">
    <property type="nucleotide sequence ID" value="NZ_UGTL01000001.1"/>
</dbReference>
<dbReference type="EMBL" id="UGTL01000001">
    <property type="protein sequence ID" value="SUB86057.1"/>
    <property type="molecule type" value="Genomic_DNA"/>
</dbReference>
<dbReference type="AlphaFoldDB" id="A0A379E003"/>
<dbReference type="InterPro" id="IPR026444">
    <property type="entry name" value="Secre_tail"/>
</dbReference>
<name>A0A379E003_9BACT</name>
<protein>
    <submittedName>
        <fullName evidence="1">Por secretion system C-terminal sorting domain</fullName>
    </submittedName>
</protein>
<dbReference type="NCBIfam" id="TIGR04183">
    <property type="entry name" value="Por_Secre_tail"/>
    <property type="match status" value="1"/>
</dbReference>
<accession>A0A379E003</accession>
<reference evidence="1 2" key="1">
    <citation type="submission" date="2018-06" db="EMBL/GenBank/DDBJ databases">
        <authorList>
            <consortium name="Pathogen Informatics"/>
            <person name="Doyle S."/>
        </authorList>
    </citation>
    <scope>NUCLEOTIDE SEQUENCE [LARGE SCALE GENOMIC DNA]</scope>
    <source>
        <strain evidence="1 2">NCTC11157</strain>
    </source>
</reference>
<gene>
    <name evidence="1" type="ORF">NCTC11157_01800</name>
</gene>
<evidence type="ECO:0000313" key="1">
    <source>
        <dbReference type="EMBL" id="SUB86057.1"/>
    </source>
</evidence>
<dbReference type="GeneID" id="91082972"/>